<dbReference type="Gene3D" id="3.40.50.1010">
    <property type="entry name" value="5'-nuclease"/>
    <property type="match status" value="1"/>
</dbReference>
<evidence type="ECO:0000256" key="7">
    <source>
        <dbReference type="ARBA" id="ARBA00038093"/>
    </source>
</evidence>
<dbReference type="SUPFAM" id="SSF88723">
    <property type="entry name" value="PIN domain-like"/>
    <property type="match status" value="1"/>
</dbReference>
<comment type="cofactor">
    <cofactor evidence="1">
        <name>Mg(2+)</name>
        <dbReference type="ChEBI" id="CHEBI:18420"/>
    </cofactor>
</comment>
<dbReference type="EMBL" id="JAGQDD010000020">
    <property type="protein sequence ID" value="MBQ0932840.1"/>
    <property type="molecule type" value="Genomic_DNA"/>
</dbReference>
<evidence type="ECO:0000259" key="8">
    <source>
        <dbReference type="Pfam" id="PF01850"/>
    </source>
</evidence>
<dbReference type="PANTHER" id="PTHR33653">
    <property type="entry name" value="RIBONUCLEASE VAPC2"/>
    <property type="match status" value="1"/>
</dbReference>
<dbReference type="GO" id="GO:0004518">
    <property type="term" value="F:nuclease activity"/>
    <property type="evidence" value="ECO:0007669"/>
    <property type="project" value="UniProtKB-KW"/>
</dbReference>
<evidence type="ECO:0000256" key="1">
    <source>
        <dbReference type="ARBA" id="ARBA00001946"/>
    </source>
</evidence>
<keyword evidence="10" id="KW-1185">Reference proteome</keyword>
<gene>
    <name evidence="9" type="ORF">KAK03_20410</name>
</gene>
<evidence type="ECO:0000256" key="6">
    <source>
        <dbReference type="ARBA" id="ARBA00022842"/>
    </source>
</evidence>
<keyword evidence="4" id="KW-0479">Metal-binding</keyword>
<dbReference type="GO" id="GO:0016787">
    <property type="term" value="F:hydrolase activity"/>
    <property type="evidence" value="ECO:0007669"/>
    <property type="project" value="UniProtKB-KW"/>
</dbReference>
<keyword evidence="2" id="KW-1277">Toxin-antitoxin system</keyword>
<dbReference type="RefSeq" id="WP_210856545.1">
    <property type="nucleotide sequence ID" value="NZ_JAGQDD010000020.1"/>
</dbReference>
<evidence type="ECO:0000313" key="10">
    <source>
        <dbReference type="Proteomes" id="UP000676246"/>
    </source>
</evidence>
<dbReference type="InterPro" id="IPR029060">
    <property type="entry name" value="PIN-like_dom_sf"/>
</dbReference>
<organism evidence="9 10">
    <name type="scientific">Ideonella alba</name>
    <dbReference type="NCBI Taxonomy" id="2824118"/>
    <lineage>
        <taxon>Bacteria</taxon>
        <taxon>Pseudomonadati</taxon>
        <taxon>Pseudomonadota</taxon>
        <taxon>Betaproteobacteria</taxon>
        <taxon>Burkholderiales</taxon>
        <taxon>Sphaerotilaceae</taxon>
        <taxon>Ideonella</taxon>
    </lineage>
</organism>
<dbReference type="PANTHER" id="PTHR33653:SF1">
    <property type="entry name" value="RIBONUCLEASE VAPC2"/>
    <property type="match status" value="1"/>
</dbReference>
<dbReference type="InterPro" id="IPR002716">
    <property type="entry name" value="PIN_dom"/>
</dbReference>
<evidence type="ECO:0000256" key="4">
    <source>
        <dbReference type="ARBA" id="ARBA00022723"/>
    </source>
</evidence>
<evidence type="ECO:0000313" key="9">
    <source>
        <dbReference type="EMBL" id="MBQ0932840.1"/>
    </source>
</evidence>
<comment type="similarity">
    <text evidence="7">Belongs to the PINc/VapC protein family.</text>
</comment>
<keyword evidence="6" id="KW-0460">Magnesium</keyword>
<sequence>MLDTDTCIFLMRGESAVLADKVQSVPLQQQLMSAVTFAELSYGVQASAAAKRKQNQQVLDSLALHLAVLDWPQEAAPHYAEIRADLKRRGAQLGAADLMIAAHARALGATVVTNNVKDFGRVKGLRVENWTR</sequence>
<evidence type="ECO:0000256" key="2">
    <source>
        <dbReference type="ARBA" id="ARBA00022649"/>
    </source>
</evidence>
<dbReference type="AlphaFoldDB" id="A0A940YHY0"/>
<feature type="domain" description="PIN" evidence="8">
    <location>
        <begin position="2"/>
        <end position="123"/>
    </location>
</feature>
<evidence type="ECO:0000256" key="3">
    <source>
        <dbReference type="ARBA" id="ARBA00022722"/>
    </source>
</evidence>
<dbReference type="Pfam" id="PF01850">
    <property type="entry name" value="PIN"/>
    <property type="match status" value="1"/>
</dbReference>
<name>A0A940YHY0_9BURK</name>
<dbReference type="CDD" id="cd09881">
    <property type="entry name" value="PIN_VapC4-5_FitB-like"/>
    <property type="match status" value="1"/>
</dbReference>
<dbReference type="GO" id="GO:0046872">
    <property type="term" value="F:metal ion binding"/>
    <property type="evidence" value="ECO:0007669"/>
    <property type="project" value="UniProtKB-KW"/>
</dbReference>
<proteinExistence type="inferred from homology"/>
<dbReference type="InterPro" id="IPR050556">
    <property type="entry name" value="Type_II_TA_system_RNase"/>
</dbReference>
<keyword evidence="3" id="KW-0540">Nuclease</keyword>
<evidence type="ECO:0000256" key="5">
    <source>
        <dbReference type="ARBA" id="ARBA00022801"/>
    </source>
</evidence>
<accession>A0A940YHY0</accession>
<protein>
    <submittedName>
        <fullName evidence="9">Type II toxin-antitoxin system VapC family toxin</fullName>
    </submittedName>
</protein>
<reference evidence="9 10" key="1">
    <citation type="submission" date="2021-04" db="EMBL/GenBank/DDBJ databases">
        <title>The genome sequence of Ideonella sp. 3Y2.</title>
        <authorList>
            <person name="Liu Y."/>
        </authorList>
    </citation>
    <scope>NUCLEOTIDE SEQUENCE [LARGE SCALE GENOMIC DNA]</scope>
    <source>
        <strain evidence="9 10">3Y2</strain>
    </source>
</reference>
<dbReference type="Proteomes" id="UP000676246">
    <property type="component" value="Unassembled WGS sequence"/>
</dbReference>
<comment type="caution">
    <text evidence="9">The sequence shown here is derived from an EMBL/GenBank/DDBJ whole genome shotgun (WGS) entry which is preliminary data.</text>
</comment>
<keyword evidence="5" id="KW-0378">Hydrolase</keyword>